<dbReference type="Pfam" id="PF11750">
    <property type="entry name" value="DUF3307"/>
    <property type="match status" value="1"/>
</dbReference>
<dbReference type="KEGG" id="pbap:Pla133_30910"/>
<evidence type="ECO:0000313" key="3">
    <source>
        <dbReference type="Proteomes" id="UP000316921"/>
    </source>
</evidence>
<feature type="transmembrane region" description="Helical" evidence="1">
    <location>
        <begin position="223"/>
        <end position="241"/>
    </location>
</feature>
<evidence type="ECO:0000313" key="2">
    <source>
        <dbReference type="EMBL" id="QDU68000.1"/>
    </source>
</evidence>
<sequence length="283" mass="30774">MELWQILHRWSHADGAELTLLALLFAGHMLGDFVFQSARMVEGKRRSIAVLMEHGAWVTLCHVALVLPLVPFRILPETALGLGLLGLAHLLIDRWKTVVEARDAAAGRGRRFRWWVIDQLAHMATLGLAWRGIIALIGHQGFDLALPVEWYEPVRILALTVAVLAFNVHGGSAIVGAVLDACERREQVGFAAAGAPEDPSQPWGLEGTSKASKGRVIGILERLLLALFVLFGAFGAIGFVLAGKSIARFKELEDRDFTEGYLVGTLASTLVAVTSGLLLTYLI</sequence>
<feature type="transmembrane region" description="Helical" evidence="1">
    <location>
        <begin position="156"/>
        <end position="179"/>
    </location>
</feature>
<proteinExistence type="predicted"/>
<evidence type="ECO:0000256" key="1">
    <source>
        <dbReference type="SAM" id="Phobius"/>
    </source>
</evidence>
<gene>
    <name evidence="2" type="ORF">Pla133_30910</name>
</gene>
<keyword evidence="3" id="KW-1185">Reference proteome</keyword>
<dbReference type="EMBL" id="CP036287">
    <property type="protein sequence ID" value="QDU68000.1"/>
    <property type="molecule type" value="Genomic_DNA"/>
</dbReference>
<keyword evidence="1" id="KW-1133">Transmembrane helix</keyword>
<keyword evidence="1" id="KW-0812">Transmembrane</keyword>
<feature type="transmembrane region" description="Helical" evidence="1">
    <location>
        <begin position="47"/>
        <end position="68"/>
    </location>
</feature>
<feature type="transmembrane region" description="Helical" evidence="1">
    <location>
        <begin position="74"/>
        <end position="92"/>
    </location>
</feature>
<organism evidence="2 3">
    <name type="scientific">Engelhardtia mirabilis</name>
    <dbReference type="NCBI Taxonomy" id="2528011"/>
    <lineage>
        <taxon>Bacteria</taxon>
        <taxon>Pseudomonadati</taxon>
        <taxon>Planctomycetota</taxon>
        <taxon>Planctomycetia</taxon>
        <taxon>Planctomycetia incertae sedis</taxon>
        <taxon>Engelhardtia</taxon>
    </lineage>
</organism>
<dbReference type="InterPro" id="IPR021737">
    <property type="entry name" value="Phage_phiKZ_Orf197"/>
</dbReference>
<feature type="transmembrane region" description="Helical" evidence="1">
    <location>
        <begin position="18"/>
        <end position="35"/>
    </location>
</feature>
<feature type="transmembrane region" description="Helical" evidence="1">
    <location>
        <begin position="112"/>
        <end position="136"/>
    </location>
</feature>
<name>A0A518BLZ7_9BACT</name>
<feature type="transmembrane region" description="Helical" evidence="1">
    <location>
        <begin position="261"/>
        <end position="282"/>
    </location>
</feature>
<keyword evidence="1" id="KW-0472">Membrane</keyword>
<accession>A0A518BLZ7</accession>
<dbReference type="RefSeq" id="WP_145066640.1">
    <property type="nucleotide sequence ID" value="NZ_CP036287.1"/>
</dbReference>
<dbReference type="AlphaFoldDB" id="A0A518BLZ7"/>
<dbReference type="Proteomes" id="UP000316921">
    <property type="component" value="Chromosome"/>
</dbReference>
<protein>
    <recommendedName>
        <fullName evidence="4">DUF3307 domain-containing protein</fullName>
    </recommendedName>
</protein>
<evidence type="ECO:0008006" key="4">
    <source>
        <dbReference type="Google" id="ProtNLM"/>
    </source>
</evidence>
<reference evidence="2 3" key="1">
    <citation type="submission" date="2019-02" db="EMBL/GenBank/DDBJ databases">
        <title>Deep-cultivation of Planctomycetes and their phenomic and genomic characterization uncovers novel biology.</title>
        <authorList>
            <person name="Wiegand S."/>
            <person name="Jogler M."/>
            <person name="Boedeker C."/>
            <person name="Pinto D."/>
            <person name="Vollmers J."/>
            <person name="Rivas-Marin E."/>
            <person name="Kohn T."/>
            <person name="Peeters S.H."/>
            <person name="Heuer A."/>
            <person name="Rast P."/>
            <person name="Oberbeckmann S."/>
            <person name="Bunk B."/>
            <person name="Jeske O."/>
            <person name="Meyerdierks A."/>
            <person name="Storesund J.E."/>
            <person name="Kallscheuer N."/>
            <person name="Luecker S."/>
            <person name="Lage O.M."/>
            <person name="Pohl T."/>
            <person name="Merkel B.J."/>
            <person name="Hornburger P."/>
            <person name="Mueller R.-W."/>
            <person name="Bruemmer F."/>
            <person name="Labrenz M."/>
            <person name="Spormann A.M."/>
            <person name="Op den Camp H."/>
            <person name="Overmann J."/>
            <person name="Amann R."/>
            <person name="Jetten M.S.M."/>
            <person name="Mascher T."/>
            <person name="Medema M.H."/>
            <person name="Devos D.P."/>
            <person name="Kaster A.-K."/>
            <person name="Ovreas L."/>
            <person name="Rohde M."/>
            <person name="Galperin M.Y."/>
            <person name="Jogler C."/>
        </authorList>
    </citation>
    <scope>NUCLEOTIDE SEQUENCE [LARGE SCALE GENOMIC DNA]</scope>
    <source>
        <strain evidence="2 3">Pla133</strain>
    </source>
</reference>